<gene>
    <name evidence="1" type="ORF">VBApiPXC38_47</name>
</gene>
<accession>A0A5P8PR20</accession>
<evidence type="ECO:0000313" key="1">
    <source>
        <dbReference type="EMBL" id="QFR59734.1"/>
    </source>
</evidence>
<evidence type="ECO:0000313" key="2">
    <source>
        <dbReference type="Proteomes" id="UP000326537"/>
    </source>
</evidence>
<name>A0A5P8PR20_9CAUD</name>
<keyword evidence="2" id="KW-1185">Reference proteome</keyword>
<sequence length="100" mass="11156">MITHNIGFVRKLIAKRKEVLQLVKTYLEADNVIVGSVTNNQFAVQGRTEDTATLVMLLGRILAVGWEGAQKEYPDIKLDEYLVQPTSVALGIINREDKSV</sequence>
<proteinExistence type="predicted"/>
<dbReference type="EMBL" id="MN508356">
    <property type="protein sequence ID" value="QFR59734.1"/>
    <property type="molecule type" value="Genomic_DNA"/>
</dbReference>
<protein>
    <submittedName>
        <fullName evidence="1">Uncharacterized protein</fullName>
    </submittedName>
</protein>
<organism evidence="1 2">
    <name type="scientific">Acinetobacter phage VB_ApiP_XC38</name>
    <dbReference type="NCBI Taxonomy" id="2655002"/>
    <lineage>
        <taxon>Viruses</taxon>
        <taxon>Duplodnaviria</taxon>
        <taxon>Heunggongvirae</taxon>
        <taxon>Uroviricota</taxon>
        <taxon>Caudoviricetes</taxon>
        <taxon>Schitoviridae</taxon>
        <taxon>Exceevirus</taxon>
        <taxon>Exceevirus Xc38</taxon>
    </lineage>
</organism>
<reference evidence="1 2" key="1">
    <citation type="submission" date="2019-09" db="EMBL/GenBank/DDBJ databases">
        <title>The characteristics and genome analysis of VB_ApiP_XC38, a novel N4-like phage Infecting Acinetobacter pittii.</title>
        <authorList>
            <person name="Cheng M."/>
        </authorList>
    </citation>
    <scope>NUCLEOTIDE SEQUENCE [LARGE SCALE GENOMIC DNA]</scope>
</reference>
<dbReference type="Proteomes" id="UP000326537">
    <property type="component" value="Segment"/>
</dbReference>